<dbReference type="InterPro" id="IPR029068">
    <property type="entry name" value="Glyas_Bleomycin-R_OHBP_Dase"/>
</dbReference>
<dbReference type="InterPro" id="IPR037523">
    <property type="entry name" value="VOC_core"/>
</dbReference>
<dbReference type="PANTHER" id="PTHR10374">
    <property type="entry name" value="LACTOYLGLUTATHIONE LYASE GLYOXALASE I"/>
    <property type="match status" value="1"/>
</dbReference>
<dbReference type="EMBL" id="ML978957">
    <property type="protein sequence ID" value="KAF1933536.1"/>
    <property type="molecule type" value="Genomic_DNA"/>
</dbReference>
<accession>A0A6A5S4W6</accession>
<protein>
    <recommendedName>
        <fullName evidence="1">VOC domain-containing protein</fullName>
    </recommendedName>
</protein>
<gene>
    <name evidence="2" type="ORF">M421DRAFT_931</name>
</gene>
<dbReference type="GeneID" id="54355755"/>
<proteinExistence type="predicted"/>
<evidence type="ECO:0000313" key="3">
    <source>
        <dbReference type="Proteomes" id="UP000800082"/>
    </source>
</evidence>
<evidence type="ECO:0000313" key="2">
    <source>
        <dbReference type="EMBL" id="KAF1933536.1"/>
    </source>
</evidence>
<evidence type="ECO:0000259" key="1">
    <source>
        <dbReference type="PROSITE" id="PS51819"/>
    </source>
</evidence>
<name>A0A6A5S4W6_9PLEO</name>
<reference evidence="2" key="1">
    <citation type="journal article" date="2020" name="Stud. Mycol.">
        <title>101 Dothideomycetes genomes: a test case for predicting lifestyles and emergence of pathogens.</title>
        <authorList>
            <person name="Haridas S."/>
            <person name="Albert R."/>
            <person name="Binder M."/>
            <person name="Bloem J."/>
            <person name="Labutti K."/>
            <person name="Salamov A."/>
            <person name="Andreopoulos B."/>
            <person name="Baker S."/>
            <person name="Barry K."/>
            <person name="Bills G."/>
            <person name="Bluhm B."/>
            <person name="Cannon C."/>
            <person name="Castanera R."/>
            <person name="Culley D."/>
            <person name="Daum C."/>
            <person name="Ezra D."/>
            <person name="Gonzalez J."/>
            <person name="Henrissat B."/>
            <person name="Kuo A."/>
            <person name="Liang C."/>
            <person name="Lipzen A."/>
            <person name="Lutzoni F."/>
            <person name="Magnuson J."/>
            <person name="Mondo S."/>
            <person name="Nolan M."/>
            <person name="Ohm R."/>
            <person name="Pangilinan J."/>
            <person name="Park H.-J."/>
            <person name="Ramirez L."/>
            <person name="Alfaro M."/>
            <person name="Sun H."/>
            <person name="Tritt A."/>
            <person name="Yoshinaga Y."/>
            <person name="Zwiers L.-H."/>
            <person name="Turgeon B."/>
            <person name="Goodwin S."/>
            <person name="Spatafora J."/>
            <person name="Crous P."/>
            <person name="Grigoriev I."/>
        </authorList>
    </citation>
    <scope>NUCLEOTIDE SEQUENCE</scope>
    <source>
        <strain evidence="2">CBS 183.55</strain>
    </source>
</reference>
<dbReference type="InterPro" id="IPR004360">
    <property type="entry name" value="Glyas_Fos-R_dOase_dom"/>
</dbReference>
<dbReference type="PANTHER" id="PTHR10374:SF19">
    <property type="entry name" value="LYASE (GLO1), PUTATIVE (AFU_ORTHOLOGUE AFUA_2G13550)-RELATED"/>
    <property type="match status" value="1"/>
</dbReference>
<dbReference type="Gene3D" id="3.10.180.10">
    <property type="entry name" value="2,3-Dihydroxybiphenyl 1,2-Dioxygenase, domain 1"/>
    <property type="match status" value="1"/>
</dbReference>
<organism evidence="2 3">
    <name type="scientific">Didymella exigua CBS 183.55</name>
    <dbReference type="NCBI Taxonomy" id="1150837"/>
    <lineage>
        <taxon>Eukaryota</taxon>
        <taxon>Fungi</taxon>
        <taxon>Dikarya</taxon>
        <taxon>Ascomycota</taxon>
        <taxon>Pezizomycotina</taxon>
        <taxon>Dothideomycetes</taxon>
        <taxon>Pleosporomycetidae</taxon>
        <taxon>Pleosporales</taxon>
        <taxon>Pleosporineae</taxon>
        <taxon>Didymellaceae</taxon>
        <taxon>Didymella</taxon>
    </lineage>
</organism>
<dbReference type="SUPFAM" id="SSF54593">
    <property type="entry name" value="Glyoxalase/Bleomycin resistance protein/Dihydroxybiphenyl dioxygenase"/>
    <property type="match status" value="1"/>
</dbReference>
<keyword evidence="3" id="KW-1185">Reference proteome</keyword>
<feature type="domain" description="VOC" evidence="1">
    <location>
        <begin position="16"/>
        <end position="201"/>
    </location>
</feature>
<dbReference type="OrthoDB" id="16820at2759"/>
<dbReference type="RefSeq" id="XP_033453784.1">
    <property type="nucleotide sequence ID" value="XM_033598088.1"/>
</dbReference>
<sequence length="204" mass="22762">MSTQPSSDASPTNGYRLNHFMLRISNPTRTLHFYTTLMGMRIVFTRNVGPITVYCLGYLQTASYRANPKTYAAETSKHEVLTSTLGLLELVHFRTKEEDDGAEEGSGQAEICTKSGDQGRLGFNHLGFTVLDVGATVHRLRGDVQVVKDVGERPNEVVPITRWERQNGASERALSEGFGRLFKQLGFVRDPDGYLVELLPQVLR</sequence>
<dbReference type="AlphaFoldDB" id="A0A6A5S4W6"/>
<dbReference type="Proteomes" id="UP000800082">
    <property type="component" value="Unassembled WGS sequence"/>
</dbReference>
<dbReference type="PROSITE" id="PS51819">
    <property type="entry name" value="VOC"/>
    <property type="match status" value="1"/>
</dbReference>
<dbReference type="Pfam" id="PF00903">
    <property type="entry name" value="Glyoxalase"/>
    <property type="match status" value="1"/>
</dbReference>